<dbReference type="OMA" id="VPFHRVM"/>
<reference evidence="7 8" key="1">
    <citation type="journal article" date="2019" name="Sci. Rep.">
        <title>Nanopore sequencing improves the draft genome of the human pathogenic amoeba Naegleria fowleri.</title>
        <authorList>
            <person name="Liechti N."/>
            <person name="Schurch N."/>
            <person name="Bruggmann R."/>
            <person name="Wittwer M."/>
        </authorList>
    </citation>
    <scope>NUCLEOTIDE SEQUENCE [LARGE SCALE GENOMIC DNA]</scope>
    <source>
        <strain evidence="7 8">ATCC 30894</strain>
    </source>
</reference>
<keyword evidence="8" id="KW-1185">Reference proteome</keyword>
<dbReference type="PANTHER" id="PTHR45625">
    <property type="entry name" value="PEPTIDYL-PROLYL CIS-TRANS ISOMERASE-RELATED"/>
    <property type="match status" value="1"/>
</dbReference>
<feature type="domain" description="PPIase cyclophilin-type" evidence="6">
    <location>
        <begin position="6"/>
        <end position="154"/>
    </location>
</feature>
<dbReference type="Gene3D" id="2.40.100.10">
    <property type="entry name" value="Cyclophilin-like"/>
    <property type="match status" value="1"/>
</dbReference>
<evidence type="ECO:0000256" key="5">
    <source>
        <dbReference type="RuleBase" id="RU363019"/>
    </source>
</evidence>
<dbReference type="GeneID" id="68109346"/>
<comment type="similarity">
    <text evidence="4">Belongs to the cyclophilin-type PPIase family. PPIL3 subfamily.</text>
</comment>
<dbReference type="InterPro" id="IPR020892">
    <property type="entry name" value="Cyclophilin-type_PPIase_CS"/>
</dbReference>
<dbReference type="Proteomes" id="UP000444721">
    <property type="component" value="Unassembled WGS sequence"/>
</dbReference>
<evidence type="ECO:0000313" key="8">
    <source>
        <dbReference type="Proteomes" id="UP000444721"/>
    </source>
</evidence>
<dbReference type="InterPro" id="IPR029000">
    <property type="entry name" value="Cyclophilin-like_dom_sf"/>
</dbReference>
<dbReference type="InterPro" id="IPR002130">
    <property type="entry name" value="Cyclophilin-type_PPIase_dom"/>
</dbReference>
<dbReference type="RefSeq" id="XP_044563771.1">
    <property type="nucleotide sequence ID" value="XM_044705289.1"/>
</dbReference>
<organism evidence="7 8">
    <name type="scientific">Naegleria fowleri</name>
    <name type="common">Brain eating amoeba</name>
    <dbReference type="NCBI Taxonomy" id="5763"/>
    <lineage>
        <taxon>Eukaryota</taxon>
        <taxon>Discoba</taxon>
        <taxon>Heterolobosea</taxon>
        <taxon>Tetramitia</taxon>
        <taxon>Eutetramitia</taxon>
        <taxon>Vahlkampfiidae</taxon>
        <taxon>Naegleria</taxon>
    </lineage>
</organism>
<dbReference type="PROSITE" id="PS00170">
    <property type="entry name" value="CSA_PPIASE_1"/>
    <property type="match status" value="1"/>
</dbReference>
<dbReference type="GO" id="GO:0006457">
    <property type="term" value="P:protein folding"/>
    <property type="evidence" value="ECO:0007669"/>
    <property type="project" value="InterPro"/>
</dbReference>
<dbReference type="InterPro" id="IPR024936">
    <property type="entry name" value="Cyclophilin-type_PPIase"/>
</dbReference>
<dbReference type="Pfam" id="PF00160">
    <property type="entry name" value="Pro_isomerase"/>
    <property type="match status" value="1"/>
</dbReference>
<dbReference type="OrthoDB" id="271386at2759"/>
<dbReference type="EMBL" id="VFQX01000028">
    <property type="protein sequence ID" value="KAF0979058.1"/>
    <property type="molecule type" value="Genomic_DNA"/>
</dbReference>
<dbReference type="GO" id="GO:0003755">
    <property type="term" value="F:peptidyl-prolyl cis-trans isomerase activity"/>
    <property type="evidence" value="ECO:0007669"/>
    <property type="project" value="UniProtKB-UniRule"/>
</dbReference>
<proteinExistence type="inferred from homology"/>
<dbReference type="InterPro" id="IPR044666">
    <property type="entry name" value="Cyclophilin_A-like"/>
</dbReference>
<comment type="function">
    <text evidence="5">PPIases accelerate the folding of proteins. It catalyzes the cis-trans isomerization of proline imidic peptide bonds in oligopeptides.</text>
</comment>
<dbReference type="PANTHER" id="PTHR45625:SF2">
    <property type="entry name" value="PEPTIDYL-PROLYL CIS-TRANS ISOMERASE-LIKE 3"/>
    <property type="match status" value="1"/>
</dbReference>
<comment type="catalytic activity">
    <reaction evidence="1 5">
        <text>[protein]-peptidylproline (omega=180) = [protein]-peptidylproline (omega=0)</text>
        <dbReference type="Rhea" id="RHEA:16237"/>
        <dbReference type="Rhea" id="RHEA-COMP:10747"/>
        <dbReference type="Rhea" id="RHEA-COMP:10748"/>
        <dbReference type="ChEBI" id="CHEBI:83833"/>
        <dbReference type="ChEBI" id="CHEBI:83834"/>
        <dbReference type="EC" id="5.2.1.8"/>
    </reaction>
</comment>
<dbReference type="PIRSF" id="PIRSF001467">
    <property type="entry name" value="Peptidylpro_ismrse"/>
    <property type="match status" value="1"/>
</dbReference>
<comment type="caution">
    <text evidence="7">The sequence shown here is derived from an EMBL/GenBank/DDBJ whole genome shotgun (WGS) entry which is preliminary data.</text>
</comment>
<evidence type="ECO:0000256" key="2">
    <source>
        <dbReference type="ARBA" id="ARBA00023110"/>
    </source>
</evidence>
<keyword evidence="2 5" id="KW-0697">Rotamase</keyword>
<evidence type="ECO:0000256" key="1">
    <source>
        <dbReference type="ARBA" id="ARBA00000971"/>
    </source>
</evidence>
<name>A0A6A5BZH0_NAEFO</name>
<gene>
    <name evidence="7" type="ORF">FDP41_002128</name>
</gene>
<dbReference type="CDD" id="cd01928">
    <property type="entry name" value="Cyclophilin_PPIL3_like"/>
    <property type="match status" value="1"/>
</dbReference>
<dbReference type="PRINTS" id="PR00153">
    <property type="entry name" value="CSAPPISMRASE"/>
</dbReference>
<dbReference type="FunFam" id="2.40.100.10:FF:000012">
    <property type="entry name" value="Peptidyl-prolyl cis-trans isomerase"/>
    <property type="match status" value="1"/>
</dbReference>
<sequence>MSITLETNLGPVKIELFCEHCPKTCKNFLALCASGYYDNTIFHRNVPRFIIQGGDKEGTGKGGTSIYGKFFEDEFSEELTHNERGIVGMANRSKPNTNSSQFYITYGPQPQLNNQCTVFGKVIDGFKVLDKMESIPVDNKYKPLQDIKILSVHIHSNPIATFSDISDNGVISSTNN</sequence>
<dbReference type="EC" id="5.2.1.8" evidence="5"/>
<evidence type="ECO:0000313" key="7">
    <source>
        <dbReference type="EMBL" id="KAF0979058.1"/>
    </source>
</evidence>
<dbReference type="VEuPathDB" id="AmoebaDB:NfTy_034530"/>
<protein>
    <recommendedName>
        <fullName evidence="5">Peptidyl-prolyl cis-trans isomerase</fullName>
        <shortName evidence="5">PPIase</shortName>
        <ecNumber evidence="5">5.2.1.8</ecNumber>
    </recommendedName>
</protein>
<dbReference type="AlphaFoldDB" id="A0A6A5BZH0"/>
<evidence type="ECO:0000256" key="4">
    <source>
        <dbReference type="ARBA" id="ARBA00038286"/>
    </source>
</evidence>
<dbReference type="SUPFAM" id="SSF50891">
    <property type="entry name" value="Cyclophilin-like"/>
    <property type="match status" value="1"/>
</dbReference>
<dbReference type="VEuPathDB" id="AmoebaDB:NF0121160"/>
<dbReference type="VEuPathDB" id="AmoebaDB:FDP41_002128"/>
<dbReference type="PROSITE" id="PS50072">
    <property type="entry name" value="CSA_PPIASE_2"/>
    <property type="match status" value="1"/>
</dbReference>
<evidence type="ECO:0000259" key="6">
    <source>
        <dbReference type="PROSITE" id="PS50072"/>
    </source>
</evidence>
<evidence type="ECO:0000256" key="3">
    <source>
        <dbReference type="ARBA" id="ARBA00023235"/>
    </source>
</evidence>
<keyword evidence="3 5" id="KW-0413">Isomerase</keyword>
<dbReference type="GO" id="GO:0071013">
    <property type="term" value="C:catalytic step 2 spliceosome"/>
    <property type="evidence" value="ECO:0007669"/>
    <property type="project" value="TreeGrafter"/>
</dbReference>
<accession>A0A6A5BZH0</accession>